<proteinExistence type="predicted"/>
<evidence type="ECO:0000313" key="2">
    <source>
        <dbReference type="EMBL" id="MBP2179541.1"/>
    </source>
</evidence>
<keyword evidence="3" id="KW-1185">Reference proteome</keyword>
<dbReference type="Proteomes" id="UP000741013">
    <property type="component" value="Unassembled WGS sequence"/>
</dbReference>
<sequence length="317" mass="33614">MRLVAAFVAVLLVAGCAAKVPGQAMPGAPPPSASPVAGDPCALLTPEHVKRLDLVEPGVGKPANPKLELPPTCEWEQASDDRRDSVTVGLSSDMSLSQYFGSSTAGETIELGGFSWTRYLDGLLGESYCTYATELSERSFVFIGSGDRRTPEKSCEAVREVVQLVASQLPGGQPAPPPAPPSPLVSVDGCALLTQPQADELGLRPNPRRLEKGWVGDLPGGCEWTVSGNSEYDLLVVMVAPDRSAAELDYHHEPSGETFDAGGRTWAVHPGDKRACTVILAYDDKSSILINRSDNDEGPYCEDLKRAATLVTANLPA</sequence>
<feature type="signal peptide" evidence="1">
    <location>
        <begin position="1"/>
        <end position="24"/>
    </location>
</feature>
<dbReference type="InterPro" id="IPR024520">
    <property type="entry name" value="DUF3558"/>
</dbReference>
<dbReference type="RefSeq" id="WP_209663248.1">
    <property type="nucleotide sequence ID" value="NZ_JAGGMS010000001.1"/>
</dbReference>
<dbReference type="Pfam" id="PF12079">
    <property type="entry name" value="DUF3558"/>
    <property type="match status" value="2"/>
</dbReference>
<gene>
    <name evidence="2" type="ORF">JOM49_001067</name>
</gene>
<reference evidence="2 3" key="1">
    <citation type="submission" date="2021-03" db="EMBL/GenBank/DDBJ databases">
        <title>Sequencing the genomes of 1000 actinobacteria strains.</title>
        <authorList>
            <person name="Klenk H.-P."/>
        </authorList>
    </citation>
    <scope>NUCLEOTIDE SEQUENCE [LARGE SCALE GENOMIC DNA]</scope>
    <source>
        <strain evidence="2 3">DSM 45510</strain>
    </source>
</reference>
<protein>
    <recommendedName>
        <fullName evidence="4">DUF3558 domain-containing protein</fullName>
    </recommendedName>
</protein>
<evidence type="ECO:0008006" key="4">
    <source>
        <dbReference type="Google" id="ProtNLM"/>
    </source>
</evidence>
<evidence type="ECO:0000313" key="3">
    <source>
        <dbReference type="Proteomes" id="UP000741013"/>
    </source>
</evidence>
<comment type="caution">
    <text evidence="2">The sequence shown here is derived from an EMBL/GenBank/DDBJ whole genome shotgun (WGS) entry which is preliminary data.</text>
</comment>
<dbReference type="EMBL" id="JAGGMS010000001">
    <property type="protein sequence ID" value="MBP2179541.1"/>
    <property type="molecule type" value="Genomic_DNA"/>
</dbReference>
<feature type="chain" id="PRO_5045245701" description="DUF3558 domain-containing protein" evidence="1">
    <location>
        <begin position="25"/>
        <end position="317"/>
    </location>
</feature>
<evidence type="ECO:0000256" key="1">
    <source>
        <dbReference type="SAM" id="SignalP"/>
    </source>
</evidence>
<organism evidence="2 3">
    <name type="scientific">Amycolatopsis magusensis</name>
    <dbReference type="NCBI Taxonomy" id="882444"/>
    <lineage>
        <taxon>Bacteria</taxon>
        <taxon>Bacillati</taxon>
        <taxon>Actinomycetota</taxon>
        <taxon>Actinomycetes</taxon>
        <taxon>Pseudonocardiales</taxon>
        <taxon>Pseudonocardiaceae</taxon>
        <taxon>Amycolatopsis</taxon>
    </lineage>
</organism>
<name>A0ABS4PJF8_9PSEU</name>
<accession>A0ABS4PJF8</accession>
<dbReference type="PROSITE" id="PS51257">
    <property type="entry name" value="PROKAR_LIPOPROTEIN"/>
    <property type="match status" value="1"/>
</dbReference>
<keyword evidence="1" id="KW-0732">Signal</keyword>